<evidence type="ECO:0000313" key="3">
    <source>
        <dbReference type="Proteomes" id="UP000464620"/>
    </source>
</evidence>
<evidence type="ECO:0000313" key="2">
    <source>
        <dbReference type="EMBL" id="QHN77734.1"/>
    </source>
</evidence>
<dbReference type="AlphaFoldDB" id="A0A6B9VAE6"/>
<name>A0A6B9VAE6_ARAHY</name>
<dbReference type="Proteomes" id="UP000464620">
    <property type="component" value="Chromosome B09"/>
</dbReference>
<organism evidence="2 3">
    <name type="scientific">Arachis hypogaea</name>
    <name type="common">Peanut</name>
    <dbReference type="NCBI Taxonomy" id="3818"/>
    <lineage>
        <taxon>Eukaryota</taxon>
        <taxon>Viridiplantae</taxon>
        <taxon>Streptophyta</taxon>
        <taxon>Embryophyta</taxon>
        <taxon>Tracheophyta</taxon>
        <taxon>Spermatophyta</taxon>
        <taxon>Magnoliopsida</taxon>
        <taxon>eudicotyledons</taxon>
        <taxon>Gunneridae</taxon>
        <taxon>Pentapetalae</taxon>
        <taxon>rosids</taxon>
        <taxon>fabids</taxon>
        <taxon>Fabales</taxon>
        <taxon>Fabaceae</taxon>
        <taxon>Papilionoideae</taxon>
        <taxon>50 kb inversion clade</taxon>
        <taxon>dalbergioids sensu lato</taxon>
        <taxon>Dalbergieae</taxon>
        <taxon>Pterocarpus clade</taxon>
        <taxon>Arachis</taxon>
    </lineage>
</organism>
<feature type="transmembrane region" description="Helical" evidence="1">
    <location>
        <begin position="58"/>
        <end position="77"/>
    </location>
</feature>
<keyword evidence="1" id="KW-0812">Transmembrane</keyword>
<proteinExistence type="predicted"/>
<keyword evidence="1" id="KW-1133">Transmembrane helix</keyword>
<evidence type="ECO:0000256" key="1">
    <source>
        <dbReference type="SAM" id="Phobius"/>
    </source>
</evidence>
<protein>
    <submittedName>
        <fullName evidence="2">Uncharacterized protein</fullName>
    </submittedName>
</protein>
<accession>A0A6B9VAE6</accession>
<sequence>MLCLKVALDGGLSVGNPGLVNPSYRVMKHPLEPSYPSLSLYKNITGIYPNLQPLVPSLVYFFLLLSFAFFSFILDLFHLSSLMKCNSSLYHKVMPAFSLIYKSPNEPAHITT</sequence>
<reference evidence="2 3" key="1">
    <citation type="submission" date="2020-01" db="EMBL/GenBank/DDBJ databases">
        <title>Genome sequence of Arachis hypogaea, cultivar Shitouqi.</title>
        <authorList>
            <person name="Zhuang W."/>
            <person name="Chen H."/>
            <person name="Varshney R."/>
            <person name="Wang D."/>
            <person name="Ming R."/>
        </authorList>
    </citation>
    <scope>NUCLEOTIDE SEQUENCE [LARGE SCALE GENOMIC DNA]</scope>
    <source>
        <tissue evidence="2">Young leaf</tissue>
    </source>
</reference>
<dbReference type="EMBL" id="CP031001">
    <property type="protein sequence ID" value="QHN77734.1"/>
    <property type="molecule type" value="Genomic_DNA"/>
</dbReference>
<gene>
    <name evidence="2" type="ORF">DS421_19g655290</name>
</gene>
<keyword evidence="1" id="KW-0472">Membrane</keyword>